<evidence type="ECO:0000313" key="1">
    <source>
        <dbReference type="EMBL" id="MBU9735028.1"/>
    </source>
</evidence>
<sequence length="104" mass="12247">MNKIYATVKCPVQAAPQMTEQLKTLGVGEIREERVSYDRFVKESRMNYDCVFQTAWEEKQEVSYLNFAFEDSALGREQCYYVEFHLKQIPLNLRYGFSTEPGKE</sequence>
<organism evidence="1 2">
    <name type="scientific">Diplocloster agilis</name>
    <dbReference type="NCBI Taxonomy" id="2850323"/>
    <lineage>
        <taxon>Bacteria</taxon>
        <taxon>Bacillati</taxon>
        <taxon>Bacillota</taxon>
        <taxon>Clostridia</taxon>
        <taxon>Lachnospirales</taxon>
        <taxon>Lachnospiraceae</taxon>
        <taxon>Diplocloster</taxon>
    </lineage>
</organism>
<dbReference type="RefSeq" id="WP_238720251.1">
    <property type="nucleotide sequence ID" value="NZ_JAHQCW010000001.1"/>
</dbReference>
<dbReference type="Proteomes" id="UP000712157">
    <property type="component" value="Unassembled WGS sequence"/>
</dbReference>
<name>A0A949K408_9FIRM</name>
<reference evidence="1" key="1">
    <citation type="submission" date="2021-06" db="EMBL/GenBank/DDBJ databases">
        <title>Description of novel taxa of the family Lachnospiraceae.</title>
        <authorList>
            <person name="Chaplin A.V."/>
            <person name="Sokolova S.R."/>
            <person name="Pikina A.P."/>
            <person name="Korzhanova M."/>
            <person name="Belova V."/>
            <person name="Korostin D."/>
            <person name="Efimov B.A."/>
        </authorList>
    </citation>
    <scope>NUCLEOTIDE SEQUENCE</scope>
    <source>
        <strain evidence="1">ASD5720</strain>
    </source>
</reference>
<evidence type="ECO:0000313" key="2">
    <source>
        <dbReference type="Proteomes" id="UP000712157"/>
    </source>
</evidence>
<dbReference type="AlphaFoldDB" id="A0A949K408"/>
<comment type="caution">
    <text evidence="1">The sequence shown here is derived from an EMBL/GenBank/DDBJ whole genome shotgun (WGS) entry which is preliminary data.</text>
</comment>
<protein>
    <submittedName>
        <fullName evidence="1">Uncharacterized protein</fullName>
    </submittedName>
</protein>
<proteinExistence type="predicted"/>
<dbReference type="EMBL" id="JAHQCW010000001">
    <property type="protein sequence ID" value="MBU9735028.1"/>
    <property type="molecule type" value="Genomic_DNA"/>
</dbReference>
<accession>A0A949K408</accession>
<keyword evidence="2" id="KW-1185">Reference proteome</keyword>
<gene>
    <name evidence="1" type="ORF">KTH89_00670</name>
</gene>